<evidence type="ECO:0000313" key="1">
    <source>
        <dbReference type="EMBL" id="EOL42243.1"/>
    </source>
</evidence>
<dbReference type="AlphaFoldDB" id="R3TMH2"/>
<dbReference type="HOGENOM" id="CLU_410911_0_0_9"/>
<gene>
    <name evidence="1" type="ORF">UC3_02594</name>
</gene>
<sequence>MKKNHPLHVFLFILTLFFFFVYSVKDVHAADSAEVAQDIAVSHAQTQWELFGKKIEDTEISHITGTKSTISIPTGIYLDDVRSMEYAFTGDVTYSIRYVASTDPNTVEVNKVNDSTIELIRGYGENKTVGLQIGYKIHYSFKVWENVLGIWYPVNDRYGTYETFMNANLSVDTKFFATAKTDNVLEINQSIATTSPDKYVILSGDTTGVTSKWIIRPDVSKLGKAFGVANFANSIRSQVVPIDFIVQDTTPPTGTAVSTYGLEAGTSLDLEKLFIQYDDNSKLPVQLTGVNPIDFPNERLGTFPYAIRLTDTSGNFTEVATTVVHKDTTPPKLTAKKVLLELGNSAKPEMFADATDNYKFATYTWAFANSTPDFTKLGKQTVQVQAVDQSGNIGKIDTELTIQDTLAPTATAIPQLIELGNSLPTDPAALLKDVKDNDELKNLRFRYVDTGDVSVVGFSEAKVEVEDSSGNKRVITVPVFTKDQDTTILGNSAIYAKNFEIWQDELSKLSEAEITSLIHTQSQIKGWDILTGKDLTSAITIKQTELTSKSPAGIYESVLELQTNQKTIQTKVKNPSDLISIRLPTSLTFGVSDVSEQGKILSPTYQITNKSYAPVKISLANYKNFTTNELELLDAATPDPVTITPAARLNLQLWTKSEKVELASLTDHTPVTTIGQLAYSESYSLKFTGNYFGDFQKERLPNHSLVLKFEAIK</sequence>
<dbReference type="eggNOG" id="COG1404">
    <property type="taxonomic scope" value="Bacteria"/>
</dbReference>
<evidence type="ECO:0000313" key="2">
    <source>
        <dbReference type="Proteomes" id="UP000013785"/>
    </source>
</evidence>
<dbReference type="Gene3D" id="2.60.40.3600">
    <property type="match status" value="1"/>
</dbReference>
<proteinExistence type="predicted"/>
<protein>
    <submittedName>
        <fullName evidence="1">Uncharacterized protein</fullName>
    </submittedName>
</protein>
<reference evidence="1 2" key="1">
    <citation type="submission" date="2013-02" db="EMBL/GenBank/DDBJ databases">
        <title>The Genome Sequence of Enterococcus phoeniculicola BAA-412.</title>
        <authorList>
            <consortium name="The Broad Institute Genome Sequencing Platform"/>
            <consortium name="The Broad Institute Genome Sequencing Center for Infectious Disease"/>
            <person name="Earl A.M."/>
            <person name="Gilmore M.S."/>
            <person name="Lebreton F."/>
            <person name="Walker B."/>
            <person name="Young S.K."/>
            <person name="Zeng Q."/>
            <person name="Gargeya S."/>
            <person name="Fitzgerald M."/>
            <person name="Haas B."/>
            <person name="Abouelleil A."/>
            <person name="Alvarado L."/>
            <person name="Arachchi H.M."/>
            <person name="Berlin A.M."/>
            <person name="Chapman S.B."/>
            <person name="Dewar J."/>
            <person name="Goldberg J."/>
            <person name="Griggs A."/>
            <person name="Gujja S."/>
            <person name="Hansen M."/>
            <person name="Howarth C."/>
            <person name="Imamovic A."/>
            <person name="Larimer J."/>
            <person name="McCowan C."/>
            <person name="Murphy C."/>
            <person name="Neiman D."/>
            <person name="Pearson M."/>
            <person name="Priest M."/>
            <person name="Roberts A."/>
            <person name="Saif S."/>
            <person name="Shea T."/>
            <person name="Sisk P."/>
            <person name="Sykes S."/>
            <person name="Wortman J."/>
            <person name="Nusbaum C."/>
            <person name="Birren B."/>
        </authorList>
    </citation>
    <scope>NUCLEOTIDE SEQUENCE [LARGE SCALE GENOMIC DNA]</scope>
    <source>
        <strain evidence="1 2">ATCC BAA-412</strain>
    </source>
</reference>
<dbReference type="EMBL" id="AJAT01000017">
    <property type="protein sequence ID" value="EOL42243.1"/>
    <property type="molecule type" value="Genomic_DNA"/>
</dbReference>
<dbReference type="STRING" id="154621.RV11_GL002160"/>
<dbReference type="RefSeq" id="WP_010769232.1">
    <property type="nucleotide sequence ID" value="NZ_ASWE01000001.1"/>
</dbReference>
<dbReference type="Proteomes" id="UP000013785">
    <property type="component" value="Unassembled WGS sequence"/>
</dbReference>
<keyword evidence="2" id="KW-1185">Reference proteome</keyword>
<name>R3TMH2_9ENTE</name>
<comment type="caution">
    <text evidence="1">The sequence shown here is derived from an EMBL/GenBank/DDBJ whole genome shotgun (WGS) entry which is preliminary data.</text>
</comment>
<dbReference type="PATRIC" id="fig|1158610.3.peg.2574"/>
<organism evidence="1 2">
    <name type="scientific">Enterococcus phoeniculicola ATCC BAA-412</name>
    <dbReference type="NCBI Taxonomy" id="1158610"/>
    <lineage>
        <taxon>Bacteria</taxon>
        <taxon>Bacillati</taxon>
        <taxon>Bacillota</taxon>
        <taxon>Bacilli</taxon>
        <taxon>Lactobacillales</taxon>
        <taxon>Enterococcaceae</taxon>
        <taxon>Enterococcus</taxon>
    </lineage>
</organism>
<accession>R3TMH2</accession>
<dbReference type="OrthoDB" id="2365040at2"/>